<reference evidence="2 3" key="1">
    <citation type="submission" date="2023-08" db="EMBL/GenBank/DDBJ databases">
        <title>Comparative genomics and taxonomic characterization of three novel marine species of genus Marivirga.</title>
        <authorList>
            <person name="Muhammad N."/>
            <person name="Kim S.-G."/>
        </authorList>
    </citation>
    <scope>NUCLEOTIDE SEQUENCE [LARGE SCALE GENOMIC DNA]</scope>
    <source>
        <strain evidence="2 3">BDSF4-3</strain>
    </source>
</reference>
<accession>A0AA49GF72</accession>
<proteinExistence type="predicted"/>
<keyword evidence="1" id="KW-1133">Transmembrane helix</keyword>
<protein>
    <recommendedName>
        <fullName evidence="4">Aerotolerance regulator N-terminal domain-containing protein</fullName>
    </recommendedName>
</protein>
<dbReference type="EMBL" id="CP129971">
    <property type="protein sequence ID" value="WKK77589.2"/>
    <property type="molecule type" value="Genomic_DNA"/>
</dbReference>
<keyword evidence="3" id="KW-1185">Reference proteome</keyword>
<name>A0AA49GF72_9BACT</name>
<dbReference type="KEGG" id="msaa:QYS49_10950"/>
<dbReference type="Proteomes" id="UP001230496">
    <property type="component" value="Chromosome"/>
</dbReference>
<dbReference type="RefSeq" id="WP_308349507.1">
    <property type="nucleotide sequence ID" value="NZ_CP129971.1"/>
</dbReference>
<dbReference type="AlphaFoldDB" id="A0AA49GF72"/>
<sequence>MNSNVNLLVLDQSASNTAYAEGSSNPIIEENMSFINQLFESYPQSLKAVDQSGSSLEAYQEVVVRENESKLNLDRIIRKHPTSEKILLLSDFQKSAIDENISIFSDSSRGFIFMPPYQQKPNNVWVDSLWVEQTDDGAGNEQLKLQISAIDDVDDVNIALENDEQLIGTQQIVLNDGGQKSVSFPIKRFSSDMSSSFRINLEAGDLDFDNTFYFSLPERSKLKILLLSKNNTNSLLSAVYENKEMFDFRKESLNNFAFQDLDEYDLVLVELGDQLNNFAAGALKTYAASGNNLVVIPTSNFDQYSFLEDLGFSNVSNISQANNKTVKLQSPDLQNPFFRNVFNNMNEDISMPEAVMYLKWESGQKILSFINGYPYLGLTGVNDNIFVFASPFDQDYTNFTQHGIFLPVFYKIAFSGKKENQAQYFFLNQDVIELSKADIPEGTVVKLQQGEQELVPDQRISGNEMRLILPQEDLKSGFYTIINTKTEENLGVLALNIPKKESETGYYTTSELQSLFQDQENVVVLDEYDFSSIKDYIDETKNGFPLWKYFLVLALLSLLAEVLIIRLLK</sequence>
<evidence type="ECO:0000313" key="3">
    <source>
        <dbReference type="Proteomes" id="UP001230496"/>
    </source>
</evidence>
<evidence type="ECO:0008006" key="4">
    <source>
        <dbReference type="Google" id="ProtNLM"/>
    </source>
</evidence>
<evidence type="ECO:0000256" key="1">
    <source>
        <dbReference type="SAM" id="Phobius"/>
    </source>
</evidence>
<organism evidence="2 3">
    <name type="scientific">Marivirga salinarum</name>
    <dbReference type="NCBI Taxonomy" id="3059078"/>
    <lineage>
        <taxon>Bacteria</taxon>
        <taxon>Pseudomonadati</taxon>
        <taxon>Bacteroidota</taxon>
        <taxon>Cytophagia</taxon>
        <taxon>Cytophagales</taxon>
        <taxon>Marivirgaceae</taxon>
        <taxon>Marivirga</taxon>
    </lineage>
</organism>
<gene>
    <name evidence="2" type="ORF">QYS49_10950</name>
</gene>
<keyword evidence="1" id="KW-0472">Membrane</keyword>
<keyword evidence="1" id="KW-0812">Transmembrane</keyword>
<feature type="transmembrane region" description="Helical" evidence="1">
    <location>
        <begin position="546"/>
        <end position="568"/>
    </location>
</feature>
<evidence type="ECO:0000313" key="2">
    <source>
        <dbReference type="EMBL" id="WKK77589.2"/>
    </source>
</evidence>